<keyword evidence="1" id="KW-1133">Transmembrane helix</keyword>
<reference evidence="3" key="1">
    <citation type="journal article" date="2019" name="Int. J. Syst. Evol. Microbiol.">
        <title>The Global Catalogue of Microorganisms (GCM) 10K type strain sequencing project: providing services to taxonomists for standard genome sequencing and annotation.</title>
        <authorList>
            <consortium name="The Broad Institute Genomics Platform"/>
            <consortium name="The Broad Institute Genome Sequencing Center for Infectious Disease"/>
            <person name="Wu L."/>
            <person name="Ma J."/>
        </authorList>
    </citation>
    <scope>NUCLEOTIDE SEQUENCE [LARGE SCALE GENOMIC DNA]</scope>
    <source>
        <strain evidence="3">CGMCC 4.7093</strain>
    </source>
</reference>
<dbReference type="Proteomes" id="UP001595947">
    <property type="component" value="Unassembled WGS sequence"/>
</dbReference>
<gene>
    <name evidence="2" type="ORF">ACFPBZ_26910</name>
</gene>
<protein>
    <submittedName>
        <fullName evidence="2">Uncharacterized protein</fullName>
    </submittedName>
</protein>
<organism evidence="2 3">
    <name type="scientific">Actinomycetospora atypica</name>
    <dbReference type="NCBI Taxonomy" id="1290095"/>
    <lineage>
        <taxon>Bacteria</taxon>
        <taxon>Bacillati</taxon>
        <taxon>Actinomycetota</taxon>
        <taxon>Actinomycetes</taxon>
        <taxon>Pseudonocardiales</taxon>
        <taxon>Pseudonocardiaceae</taxon>
        <taxon>Actinomycetospora</taxon>
    </lineage>
</organism>
<keyword evidence="1" id="KW-0472">Membrane</keyword>
<sequence length="110" mass="11774">MSPGSVRVPVPSAVAVTVIALCAVLLLKWLAVVALIACGLALTVRWLWRRHHPTAARPGQGPDDAGLDLLLPTQREAAGDDCSWCGLRGGHRDVRGRLVRPRHAHAAVPR</sequence>
<feature type="transmembrane region" description="Helical" evidence="1">
    <location>
        <begin position="12"/>
        <end position="42"/>
    </location>
</feature>
<proteinExistence type="predicted"/>
<accession>A0ABV9YUP1</accession>
<evidence type="ECO:0000313" key="2">
    <source>
        <dbReference type="EMBL" id="MFC5065874.1"/>
    </source>
</evidence>
<keyword evidence="3" id="KW-1185">Reference proteome</keyword>
<comment type="caution">
    <text evidence="2">The sequence shown here is derived from an EMBL/GenBank/DDBJ whole genome shotgun (WGS) entry which is preliminary data.</text>
</comment>
<keyword evidence="1" id="KW-0812">Transmembrane</keyword>
<dbReference type="RefSeq" id="WP_378039193.1">
    <property type="nucleotide sequence ID" value="NZ_JBHSIV010000049.1"/>
</dbReference>
<name>A0ABV9YUP1_9PSEU</name>
<evidence type="ECO:0000313" key="3">
    <source>
        <dbReference type="Proteomes" id="UP001595947"/>
    </source>
</evidence>
<evidence type="ECO:0000256" key="1">
    <source>
        <dbReference type="SAM" id="Phobius"/>
    </source>
</evidence>
<dbReference type="EMBL" id="JBHSIV010000049">
    <property type="protein sequence ID" value="MFC5065874.1"/>
    <property type="molecule type" value="Genomic_DNA"/>
</dbReference>